<evidence type="ECO:0000256" key="5">
    <source>
        <dbReference type="ARBA" id="ARBA00022741"/>
    </source>
</evidence>
<keyword evidence="7" id="KW-0347">Helicase</keyword>
<comment type="similarity">
    <text evidence="2">In the central section; belongs to the CRISPR-associated helicase Cas3 family.</text>
</comment>
<dbReference type="STRING" id="1157490.EL26_08925"/>
<evidence type="ECO:0000256" key="10">
    <source>
        <dbReference type="ARBA" id="ARBA00038437"/>
    </source>
</evidence>
<dbReference type="Gene3D" id="3.40.50.300">
    <property type="entry name" value="P-loop containing nucleotide triphosphate hydrolases"/>
    <property type="match status" value="2"/>
</dbReference>
<feature type="domain" description="Helicase ATP-binding" evidence="11">
    <location>
        <begin position="23"/>
        <end position="201"/>
    </location>
</feature>
<comment type="similarity">
    <text evidence="10">Belongs to the DEAD box helicase family.</text>
</comment>
<keyword evidence="8" id="KW-0067">ATP-binding</keyword>
<dbReference type="Gene3D" id="1.10.3210.30">
    <property type="match status" value="1"/>
</dbReference>
<feature type="domain" description="HD Cas3-type" evidence="13">
    <location>
        <begin position="570"/>
        <end position="773"/>
    </location>
</feature>
<dbReference type="GO" id="GO:0003676">
    <property type="term" value="F:nucleic acid binding"/>
    <property type="evidence" value="ECO:0007669"/>
    <property type="project" value="InterPro"/>
</dbReference>
<evidence type="ECO:0008006" key="16">
    <source>
        <dbReference type="Google" id="ProtNLM"/>
    </source>
</evidence>
<sequence length="792" mass="90382">MLYEEFFQTTFGYKPRRYQERVKDEVLAGKNVVLVAPTGAGKTMAALAPFFYAKQMGRPIADRVLYALPLRSLASALHASISEHFPDEQNPKITIQMGNQPDDPFFEGDVVFTTIDQLLSAYVGLPYGTSKASANIPPGALIGALVVIDEFHLLSYGEALPTFLDMMKRLHPYTQFLVMTATVPKQNVEKIRGVLQGEALDLNPEERKELPQQTRALTWHDTPLTAELVLEQARKKTLVVVNTVARAQQLFLDLQNILQEQGKTLEMRCLHSRLFGSGRYETEEWVLKRFKKGAEEHALLIATQVVEAGLDISSDVLLTDLCPANALLQRIGRCARYHNEEGHVHVFSVDEQYRPYEKDLMKMTSAFLSRQETIVLQSEWEHDLIEFVHGEYDAAKMQDTLHLLPDRKKEINDAHVNGEPDTSKLVRSIDSVSVMIHPEPSSLRLELRPERISVSFQMVFHHLKAHEGKSDPVGWYPDFEENSWGRAVPIWKELTKAGDLMGQRLICLSPKYVHYHEEVGLLFTPTEDGVGVFSKETRTEPERTGERFDYFRETYLEHVTRIRALYQEEEKEGVHQVADAKLIRHLSLPPAVSPAKLAEFTGALHDIGKLTLQFQKALQDWQHDTRGIKEKDLLAHTDYIGSSLEDRKAAKLSKYQRPPHSVEGSILAIPLLSQMAQQGETEQHGLLFETMVLAIMRHHHAFSKECKCKDKFVVANGTKAVVRESLAGLFEGKMELVETKSSHEYEYYRDLSDPDLLVLYWYLVRRLRLNDRLSQERLAEEKRKEGERIHGD</sequence>
<dbReference type="InterPro" id="IPR001650">
    <property type="entry name" value="Helicase_C-like"/>
</dbReference>
<dbReference type="EMBL" id="JMIR01000010">
    <property type="protein sequence ID" value="KEO83528.1"/>
    <property type="molecule type" value="Genomic_DNA"/>
</dbReference>
<evidence type="ECO:0000313" key="14">
    <source>
        <dbReference type="EMBL" id="KEO83528.1"/>
    </source>
</evidence>
<dbReference type="AlphaFoldDB" id="A0A074LUC3"/>
<dbReference type="GO" id="GO:0005829">
    <property type="term" value="C:cytosol"/>
    <property type="evidence" value="ECO:0007669"/>
    <property type="project" value="TreeGrafter"/>
</dbReference>
<evidence type="ECO:0000256" key="8">
    <source>
        <dbReference type="ARBA" id="ARBA00022840"/>
    </source>
</evidence>
<evidence type="ECO:0000256" key="1">
    <source>
        <dbReference type="ARBA" id="ARBA00006847"/>
    </source>
</evidence>
<dbReference type="NCBIfam" id="TIGR01587">
    <property type="entry name" value="cas3_core"/>
    <property type="match status" value="1"/>
</dbReference>
<reference evidence="14 15" key="1">
    <citation type="journal article" date="2013" name="Int. J. Syst. Evol. Microbiol.">
        <title>Tumebacillus flagellatus sp. nov., an alpha-amylase/pullulanase-producing bacterium isolated from cassava wastewater.</title>
        <authorList>
            <person name="Wang Q."/>
            <person name="Xie N."/>
            <person name="Qin Y."/>
            <person name="Shen N."/>
            <person name="Zhu J."/>
            <person name="Mi H."/>
            <person name="Huang R."/>
        </authorList>
    </citation>
    <scope>NUCLEOTIDE SEQUENCE [LARGE SCALE GENOMIC DNA]</scope>
    <source>
        <strain evidence="14 15">GST4</strain>
    </source>
</reference>
<evidence type="ECO:0000256" key="7">
    <source>
        <dbReference type="ARBA" id="ARBA00022806"/>
    </source>
</evidence>
<comment type="similarity">
    <text evidence="1">In the N-terminal section; belongs to the CRISPR-associated nuclease Cas3-HD family.</text>
</comment>
<proteinExistence type="inferred from homology"/>
<dbReference type="GO" id="GO:0016787">
    <property type="term" value="F:hydrolase activity"/>
    <property type="evidence" value="ECO:0007669"/>
    <property type="project" value="UniProtKB-KW"/>
</dbReference>
<dbReference type="SUPFAM" id="SSF52540">
    <property type="entry name" value="P-loop containing nucleoside triphosphate hydrolases"/>
    <property type="match status" value="1"/>
</dbReference>
<accession>A0A074LUC3</accession>
<dbReference type="PROSITE" id="PS51194">
    <property type="entry name" value="HELICASE_CTER"/>
    <property type="match status" value="1"/>
</dbReference>
<dbReference type="PROSITE" id="PS51192">
    <property type="entry name" value="HELICASE_ATP_BIND_1"/>
    <property type="match status" value="1"/>
</dbReference>
<feature type="domain" description="Helicase C-terminal" evidence="12">
    <location>
        <begin position="223"/>
        <end position="382"/>
    </location>
</feature>
<dbReference type="GO" id="GO:0051607">
    <property type="term" value="P:defense response to virus"/>
    <property type="evidence" value="ECO:0007669"/>
    <property type="project" value="UniProtKB-KW"/>
</dbReference>
<evidence type="ECO:0000259" key="12">
    <source>
        <dbReference type="PROSITE" id="PS51194"/>
    </source>
</evidence>
<dbReference type="Proteomes" id="UP000027931">
    <property type="component" value="Unassembled WGS sequence"/>
</dbReference>
<dbReference type="RefSeq" id="WP_038086858.1">
    <property type="nucleotide sequence ID" value="NZ_JMIR01000010.1"/>
</dbReference>
<evidence type="ECO:0000256" key="6">
    <source>
        <dbReference type="ARBA" id="ARBA00022801"/>
    </source>
</evidence>
<dbReference type="InterPro" id="IPR014001">
    <property type="entry name" value="Helicase_ATP-bd"/>
</dbReference>
<dbReference type="PANTHER" id="PTHR47959:SF16">
    <property type="entry name" value="CRISPR-ASSOCIATED NUCLEASE_HELICASE CAS3-RELATED"/>
    <property type="match status" value="1"/>
</dbReference>
<evidence type="ECO:0000313" key="15">
    <source>
        <dbReference type="Proteomes" id="UP000027931"/>
    </source>
</evidence>
<dbReference type="InterPro" id="IPR027417">
    <property type="entry name" value="P-loop_NTPase"/>
</dbReference>
<dbReference type="InterPro" id="IPR006483">
    <property type="entry name" value="CRISPR-assoc_Cas3_HD"/>
</dbReference>
<dbReference type="OrthoDB" id="9810236at2"/>
<evidence type="ECO:0000256" key="3">
    <source>
        <dbReference type="ARBA" id="ARBA00022722"/>
    </source>
</evidence>
<keyword evidence="9" id="KW-0051">Antiviral defense</keyword>
<dbReference type="InterPro" id="IPR054712">
    <property type="entry name" value="Cas3-like_dom"/>
</dbReference>
<organism evidence="14 15">
    <name type="scientific">Tumebacillus flagellatus</name>
    <dbReference type="NCBI Taxonomy" id="1157490"/>
    <lineage>
        <taxon>Bacteria</taxon>
        <taxon>Bacillati</taxon>
        <taxon>Bacillota</taxon>
        <taxon>Bacilli</taxon>
        <taxon>Bacillales</taxon>
        <taxon>Alicyclobacillaceae</taxon>
        <taxon>Tumebacillus</taxon>
    </lineage>
</organism>
<keyword evidence="5" id="KW-0547">Nucleotide-binding</keyword>
<keyword evidence="4" id="KW-0479">Metal-binding</keyword>
<dbReference type="PANTHER" id="PTHR47959">
    <property type="entry name" value="ATP-DEPENDENT RNA HELICASE RHLE-RELATED"/>
    <property type="match status" value="1"/>
</dbReference>
<comment type="caution">
    <text evidence="14">The sequence shown here is derived from an EMBL/GenBank/DDBJ whole genome shotgun (WGS) entry which is preliminary data.</text>
</comment>
<dbReference type="GO" id="GO:0005524">
    <property type="term" value="F:ATP binding"/>
    <property type="evidence" value="ECO:0007669"/>
    <property type="project" value="UniProtKB-KW"/>
</dbReference>
<dbReference type="Pfam" id="PF00270">
    <property type="entry name" value="DEAD"/>
    <property type="match status" value="1"/>
</dbReference>
<dbReference type="PROSITE" id="PS51643">
    <property type="entry name" value="HD_CAS3"/>
    <property type="match status" value="1"/>
</dbReference>
<dbReference type="GO" id="GO:0046872">
    <property type="term" value="F:metal ion binding"/>
    <property type="evidence" value="ECO:0007669"/>
    <property type="project" value="UniProtKB-KW"/>
</dbReference>
<dbReference type="GO" id="GO:0003724">
    <property type="term" value="F:RNA helicase activity"/>
    <property type="evidence" value="ECO:0007669"/>
    <property type="project" value="TreeGrafter"/>
</dbReference>
<dbReference type="Pfam" id="PF22590">
    <property type="entry name" value="Cas3-like_C_2"/>
    <property type="match status" value="1"/>
</dbReference>
<dbReference type="SMART" id="SM00490">
    <property type="entry name" value="HELICc"/>
    <property type="match status" value="1"/>
</dbReference>
<dbReference type="eggNOG" id="COG1203">
    <property type="taxonomic scope" value="Bacteria"/>
</dbReference>
<dbReference type="InterPro" id="IPR011545">
    <property type="entry name" value="DEAD/DEAH_box_helicase_dom"/>
</dbReference>
<name>A0A074LUC3_9BACL</name>
<evidence type="ECO:0000259" key="13">
    <source>
        <dbReference type="PROSITE" id="PS51643"/>
    </source>
</evidence>
<evidence type="ECO:0000256" key="4">
    <source>
        <dbReference type="ARBA" id="ARBA00022723"/>
    </source>
</evidence>
<protein>
    <recommendedName>
        <fullName evidence="16">CRISPR-associated protein Cas3</fullName>
    </recommendedName>
</protein>
<dbReference type="SMART" id="SM00487">
    <property type="entry name" value="DEXDc"/>
    <property type="match status" value="1"/>
</dbReference>
<dbReference type="InterPro" id="IPR038257">
    <property type="entry name" value="CRISPR-assoc_Cas3_HD_sf"/>
</dbReference>
<evidence type="ECO:0000259" key="11">
    <source>
        <dbReference type="PROSITE" id="PS51192"/>
    </source>
</evidence>
<dbReference type="Pfam" id="PF18019">
    <property type="entry name" value="Cas3_HD"/>
    <property type="match status" value="1"/>
</dbReference>
<keyword evidence="3" id="KW-0540">Nuclease</keyword>
<keyword evidence="6" id="KW-0378">Hydrolase</keyword>
<dbReference type="InterPro" id="IPR006474">
    <property type="entry name" value="Helicase_Cas3_CRISPR-ass_core"/>
</dbReference>
<dbReference type="InterPro" id="IPR050079">
    <property type="entry name" value="DEAD_box_RNA_helicase"/>
</dbReference>
<gene>
    <name evidence="14" type="ORF">EL26_08925</name>
</gene>
<keyword evidence="15" id="KW-1185">Reference proteome</keyword>
<evidence type="ECO:0000256" key="2">
    <source>
        <dbReference type="ARBA" id="ARBA00009046"/>
    </source>
</evidence>
<dbReference type="GO" id="GO:0004518">
    <property type="term" value="F:nuclease activity"/>
    <property type="evidence" value="ECO:0007669"/>
    <property type="project" value="UniProtKB-KW"/>
</dbReference>
<evidence type="ECO:0000256" key="9">
    <source>
        <dbReference type="ARBA" id="ARBA00023118"/>
    </source>
</evidence>